<proteinExistence type="inferred from homology"/>
<sequence>MRLLHTSDWHVGRTFHGFDTTERLRKTLKEVAALVGEHEVDVVLIAGDVFDLSTPAAHHFTLLTEALQAIRDAGAIIVATSGNHDSAARLGFLAPLVASSGTHILTQWPADPVVLEDEHGPVHFFGIPYLEPNALRVDRDDPSLGTADGTLRWAMDGVRSSLATAPARSVVLAHCFVGKTPTGETIEDDAPRDITVGGKSVVSTEHFSGVDYVALGHIHSRQRLLDNVRYSGAPLHYSFGERSPERGGWLVDLDSNGLQNIEWLGVTVERPLTTVTGSLDELLADESLAGTEQHWVRAILTDERRPLEPMRRLRERWPHCAHVELRPPETAAAQRSYRERVQRRTDLEVVEGFLHDVRQHEPMSTIERGIVTETIALLQQEAKA</sequence>
<gene>
    <name evidence="7" type="primary">sbcD</name>
    <name evidence="10" type="ORF">H9830_01170</name>
</gene>
<evidence type="ECO:0000256" key="6">
    <source>
        <dbReference type="ARBA" id="ARBA00022839"/>
    </source>
</evidence>
<dbReference type="PANTHER" id="PTHR30337">
    <property type="entry name" value="COMPONENT OF ATP-DEPENDENT DSDNA EXONUCLEASE"/>
    <property type="match status" value="1"/>
</dbReference>
<evidence type="ECO:0000313" key="11">
    <source>
        <dbReference type="Proteomes" id="UP000824005"/>
    </source>
</evidence>
<dbReference type="InterPro" id="IPR041796">
    <property type="entry name" value="Mre11_N"/>
</dbReference>
<dbReference type="SUPFAM" id="SSF56300">
    <property type="entry name" value="Metallo-dependent phosphatases"/>
    <property type="match status" value="1"/>
</dbReference>
<dbReference type="GO" id="GO:0004519">
    <property type="term" value="F:endonuclease activity"/>
    <property type="evidence" value="ECO:0007669"/>
    <property type="project" value="UniProtKB-KW"/>
</dbReference>
<comment type="caution">
    <text evidence="10">The sequence shown here is derived from an EMBL/GenBank/DDBJ whole genome shotgun (WGS) entry which is preliminary data.</text>
</comment>
<evidence type="ECO:0000256" key="1">
    <source>
        <dbReference type="ARBA" id="ARBA00010555"/>
    </source>
</evidence>
<dbReference type="Pfam" id="PF12320">
    <property type="entry name" value="SbcD_C"/>
    <property type="match status" value="1"/>
</dbReference>
<protein>
    <recommendedName>
        <fullName evidence="3 7">Nuclease SbcCD subunit D</fullName>
    </recommendedName>
</protein>
<evidence type="ECO:0000259" key="9">
    <source>
        <dbReference type="Pfam" id="PF12320"/>
    </source>
</evidence>
<dbReference type="Gene3D" id="3.60.21.10">
    <property type="match status" value="1"/>
</dbReference>
<dbReference type="CDD" id="cd00840">
    <property type="entry name" value="MPP_Mre11_N"/>
    <property type="match status" value="1"/>
</dbReference>
<keyword evidence="7" id="KW-0255">Endonuclease</keyword>
<dbReference type="InterPro" id="IPR026843">
    <property type="entry name" value="SbcD_C"/>
</dbReference>
<comment type="function">
    <text evidence="7">SbcCD cleaves DNA hairpin structures. These structures can inhibit DNA replication and are intermediates in certain DNA recombination reactions. The complex acts as a 3'-&gt;5' double strand exonuclease that can open hairpins. It also has a 5' single-strand endonuclease activity.</text>
</comment>
<evidence type="ECO:0000313" key="10">
    <source>
        <dbReference type="EMBL" id="HIY64872.1"/>
    </source>
</evidence>
<dbReference type="GO" id="GO:0008408">
    <property type="term" value="F:3'-5' exonuclease activity"/>
    <property type="evidence" value="ECO:0007669"/>
    <property type="project" value="InterPro"/>
</dbReference>
<dbReference type="InterPro" id="IPR004843">
    <property type="entry name" value="Calcineurin-like_PHP"/>
</dbReference>
<evidence type="ECO:0000256" key="2">
    <source>
        <dbReference type="ARBA" id="ARBA00011322"/>
    </source>
</evidence>
<name>A0A9D1YTK7_9MICO</name>
<dbReference type="Proteomes" id="UP000824005">
    <property type="component" value="Unassembled WGS sequence"/>
</dbReference>
<comment type="similarity">
    <text evidence="1 7">Belongs to the SbcD family.</text>
</comment>
<dbReference type="AlphaFoldDB" id="A0A9D1YTK7"/>
<keyword evidence="5 7" id="KW-0378">Hydrolase</keyword>
<reference evidence="10" key="1">
    <citation type="journal article" date="2021" name="PeerJ">
        <title>Extensive microbial diversity within the chicken gut microbiome revealed by metagenomics and culture.</title>
        <authorList>
            <person name="Gilroy R."/>
            <person name="Ravi A."/>
            <person name="Getino M."/>
            <person name="Pursley I."/>
            <person name="Horton D.L."/>
            <person name="Alikhan N.F."/>
            <person name="Baker D."/>
            <person name="Gharbi K."/>
            <person name="Hall N."/>
            <person name="Watson M."/>
            <person name="Adriaenssens E.M."/>
            <person name="Foster-Nyarko E."/>
            <person name="Jarju S."/>
            <person name="Secka A."/>
            <person name="Antonio M."/>
            <person name="Oren A."/>
            <person name="Chaudhuri R.R."/>
            <person name="La Ragione R."/>
            <person name="Hildebrand F."/>
            <person name="Pallen M.J."/>
        </authorList>
    </citation>
    <scope>NUCLEOTIDE SEQUENCE</scope>
    <source>
        <strain evidence="10">ChiGjej1B1-98</strain>
    </source>
</reference>
<feature type="domain" description="Nuclease SbcCD subunit D C-terminal" evidence="9">
    <location>
        <begin position="269"/>
        <end position="356"/>
    </location>
</feature>
<dbReference type="GO" id="GO:0006310">
    <property type="term" value="P:DNA recombination"/>
    <property type="evidence" value="ECO:0007669"/>
    <property type="project" value="UniProtKB-KW"/>
</dbReference>
<keyword evidence="4 7" id="KW-0540">Nuclease</keyword>
<dbReference type="GO" id="GO:0006260">
    <property type="term" value="P:DNA replication"/>
    <property type="evidence" value="ECO:0007669"/>
    <property type="project" value="UniProtKB-KW"/>
</dbReference>
<dbReference type="NCBIfam" id="TIGR00619">
    <property type="entry name" value="sbcd"/>
    <property type="match status" value="1"/>
</dbReference>
<dbReference type="EMBL" id="DXDC01000031">
    <property type="protein sequence ID" value="HIY64872.1"/>
    <property type="molecule type" value="Genomic_DNA"/>
</dbReference>
<comment type="subunit">
    <text evidence="2 7">Heterodimer of SbcC and SbcD.</text>
</comment>
<feature type="domain" description="Calcineurin-like phosphoesterase" evidence="8">
    <location>
        <begin position="1"/>
        <end position="220"/>
    </location>
</feature>
<dbReference type="InterPro" id="IPR050535">
    <property type="entry name" value="DNA_Repair-Maintenance_Comp"/>
</dbReference>
<evidence type="ECO:0000256" key="3">
    <source>
        <dbReference type="ARBA" id="ARBA00013365"/>
    </source>
</evidence>
<keyword evidence="7" id="KW-0235">DNA replication</keyword>
<organism evidence="10 11">
    <name type="scientific">Candidatus Agrococcus pullicola</name>
    <dbReference type="NCBI Taxonomy" id="2838429"/>
    <lineage>
        <taxon>Bacteria</taxon>
        <taxon>Bacillati</taxon>
        <taxon>Actinomycetota</taxon>
        <taxon>Actinomycetes</taxon>
        <taxon>Micrococcales</taxon>
        <taxon>Microbacteriaceae</taxon>
        <taxon>Agrococcus</taxon>
    </lineage>
</organism>
<keyword evidence="7" id="KW-0233">DNA recombination</keyword>
<evidence type="ECO:0000259" key="8">
    <source>
        <dbReference type="Pfam" id="PF00149"/>
    </source>
</evidence>
<dbReference type="InterPro" id="IPR004593">
    <property type="entry name" value="SbcD"/>
</dbReference>
<dbReference type="PANTHER" id="PTHR30337:SF0">
    <property type="entry name" value="NUCLEASE SBCCD SUBUNIT D"/>
    <property type="match status" value="1"/>
</dbReference>
<reference evidence="10" key="2">
    <citation type="submission" date="2021-04" db="EMBL/GenBank/DDBJ databases">
        <authorList>
            <person name="Gilroy R."/>
        </authorList>
    </citation>
    <scope>NUCLEOTIDE SEQUENCE</scope>
    <source>
        <strain evidence="10">ChiGjej1B1-98</strain>
    </source>
</reference>
<accession>A0A9D1YTK7</accession>
<evidence type="ECO:0000256" key="7">
    <source>
        <dbReference type="RuleBase" id="RU363069"/>
    </source>
</evidence>
<keyword evidence="6 7" id="KW-0269">Exonuclease</keyword>
<evidence type="ECO:0000256" key="5">
    <source>
        <dbReference type="ARBA" id="ARBA00022801"/>
    </source>
</evidence>
<evidence type="ECO:0000256" key="4">
    <source>
        <dbReference type="ARBA" id="ARBA00022722"/>
    </source>
</evidence>
<dbReference type="InterPro" id="IPR029052">
    <property type="entry name" value="Metallo-depent_PP-like"/>
</dbReference>
<dbReference type="Pfam" id="PF00149">
    <property type="entry name" value="Metallophos"/>
    <property type="match status" value="1"/>
</dbReference>